<evidence type="ECO:0000259" key="6">
    <source>
        <dbReference type="Pfam" id="PF07731"/>
    </source>
</evidence>
<organism evidence="8 9">
    <name type="scientific">Nicrophorus vespilloides</name>
    <name type="common">Boreal carrion beetle</name>
    <dbReference type="NCBI Taxonomy" id="110193"/>
    <lineage>
        <taxon>Eukaryota</taxon>
        <taxon>Metazoa</taxon>
        <taxon>Ecdysozoa</taxon>
        <taxon>Arthropoda</taxon>
        <taxon>Hexapoda</taxon>
        <taxon>Insecta</taxon>
        <taxon>Pterygota</taxon>
        <taxon>Neoptera</taxon>
        <taxon>Endopterygota</taxon>
        <taxon>Coleoptera</taxon>
        <taxon>Polyphaga</taxon>
        <taxon>Staphyliniformia</taxon>
        <taxon>Silphidae</taxon>
        <taxon>Nicrophorinae</taxon>
        <taxon>Nicrophorus</taxon>
    </lineage>
</organism>
<gene>
    <name evidence="9" type="primary">LOC108567487</name>
</gene>
<dbReference type="PANTHER" id="PTHR11709:SF394">
    <property type="entry name" value="FI03373P-RELATED"/>
    <property type="match status" value="1"/>
</dbReference>
<dbReference type="RefSeq" id="XP_017783473.1">
    <property type="nucleotide sequence ID" value="XM_017927984.1"/>
</dbReference>
<dbReference type="PROSITE" id="PS00080">
    <property type="entry name" value="MULTICOPPER_OXIDASE2"/>
    <property type="match status" value="1"/>
</dbReference>
<dbReference type="InterPro" id="IPR045087">
    <property type="entry name" value="Cu-oxidase_fam"/>
</dbReference>
<dbReference type="Pfam" id="PF00394">
    <property type="entry name" value="Cu-oxidase"/>
    <property type="match status" value="1"/>
</dbReference>
<dbReference type="PANTHER" id="PTHR11709">
    <property type="entry name" value="MULTI-COPPER OXIDASE"/>
    <property type="match status" value="1"/>
</dbReference>
<dbReference type="Pfam" id="PF07732">
    <property type="entry name" value="Cu-oxidase_3"/>
    <property type="match status" value="1"/>
</dbReference>
<comment type="similarity">
    <text evidence="1">Belongs to the multicopper oxidase family.</text>
</comment>
<dbReference type="Proteomes" id="UP000695000">
    <property type="component" value="Unplaced"/>
</dbReference>
<keyword evidence="8" id="KW-1185">Reference proteome</keyword>
<evidence type="ECO:0000256" key="3">
    <source>
        <dbReference type="ARBA" id="ARBA00023002"/>
    </source>
</evidence>
<dbReference type="GeneID" id="108567487"/>
<keyword evidence="2" id="KW-0479">Metal-binding</keyword>
<feature type="domain" description="Plastocyanin-like" evidence="7">
    <location>
        <begin position="25"/>
        <end position="134"/>
    </location>
</feature>
<dbReference type="InterPro" id="IPR001117">
    <property type="entry name" value="Cu-oxidase_2nd"/>
</dbReference>
<dbReference type="InterPro" id="IPR011707">
    <property type="entry name" value="Cu-oxidase-like_N"/>
</dbReference>
<evidence type="ECO:0000256" key="4">
    <source>
        <dbReference type="ARBA" id="ARBA00023008"/>
    </source>
</evidence>
<sequence length="543" mass="61072">MLSNEQSCLGCEFGNYTDCLSRECVIADGNNRIIEVYNKMMPGPSIEVCEGDQIIVDFTNNLLDVDSTIHWHGMHQRGTQFMDGISFVSHCAIIPRTTFRYSFNASQVGTHWYHSHSSVQRSNGAYGALIIRRPTFQRTFDLSEHIVIINDWFKDLPITHLYKQVRNKKIYTDLISSILVNGFGSTVNNTIPPKRFFVKQGFRYRFRIIHAGGETCPIKINIDNHSFYVVSTDGNDIIPILTDSVSISNGERFDIVVETNQRISSYAIRFTGSILCSFSAVAALVYDGAKTATVSYEYDALNPDFVGVANPNMPRKAPNVYSYTDLRSTTRIPRDLTGSPDFQYYVAFKVEPLGYNTTSGFNSTGIISAHFNNIVMEIPSTPLLLNPNPSNVCSSKDSPNCDKDLNICECVHIVEFPYNGLIEVVYVDEGQGTTLVHSMHLHGYHFYVIGQDKLGARTTAEQVKELDRKGLLYRNFNRPIIKDTVAVADGGYTIVRFRADNPGFWLMHCHVDFHSVLGMMMVFKTGDLNVPIPHNFPTCGNYP</sequence>
<evidence type="ECO:0000313" key="9">
    <source>
        <dbReference type="RefSeq" id="XP_017783473.1"/>
    </source>
</evidence>
<dbReference type="InterPro" id="IPR011706">
    <property type="entry name" value="Cu-oxidase_C"/>
</dbReference>
<name>A0ABM1N9H3_NICVS</name>
<protein>
    <submittedName>
        <fullName evidence="9">Laccase-2-like</fullName>
    </submittedName>
</protein>
<feature type="domain" description="Plastocyanin-like" evidence="6">
    <location>
        <begin position="398"/>
        <end position="526"/>
    </location>
</feature>
<reference evidence="9" key="1">
    <citation type="submission" date="2025-08" db="UniProtKB">
        <authorList>
            <consortium name="RefSeq"/>
        </authorList>
    </citation>
    <scope>IDENTIFICATION</scope>
    <source>
        <tissue evidence="9">Whole Larva</tissue>
    </source>
</reference>
<keyword evidence="4" id="KW-0186">Copper</keyword>
<dbReference type="InterPro" id="IPR008972">
    <property type="entry name" value="Cupredoxin"/>
</dbReference>
<dbReference type="CDD" id="cd13858">
    <property type="entry name" value="CuRO_1_tcLCC2_insect_like"/>
    <property type="match status" value="1"/>
</dbReference>
<proteinExistence type="inferred from homology"/>
<evidence type="ECO:0000313" key="8">
    <source>
        <dbReference type="Proteomes" id="UP000695000"/>
    </source>
</evidence>
<dbReference type="SUPFAM" id="SSF49503">
    <property type="entry name" value="Cupredoxins"/>
    <property type="match status" value="3"/>
</dbReference>
<evidence type="ECO:0000256" key="2">
    <source>
        <dbReference type="ARBA" id="ARBA00022723"/>
    </source>
</evidence>
<keyword evidence="3" id="KW-0560">Oxidoreductase</keyword>
<dbReference type="CDD" id="cd13905">
    <property type="entry name" value="CuRO_3_tcLLC2_insect_like"/>
    <property type="match status" value="1"/>
</dbReference>
<accession>A0ABM1N9H3</accession>
<dbReference type="Pfam" id="PF07731">
    <property type="entry name" value="Cu-oxidase_2"/>
    <property type="match status" value="1"/>
</dbReference>
<dbReference type="Gene3D" id="2.60.40.420">
    <property type="entry name" value="Cupredoxins - blue copper proteins"/>
    <property type="match status" value="3"/>
</dbReference>
<dbReference type="CDD" id="cd13884">
    <property type="entry name" value="CuRO_2_tcLCC_insect_like"/>
    <property type="match status" value="1"/>
</dbReference>
<dbReference type="InterPro" id="IPR002355">
    <property type="entry name" value="Cu_oxidase_Cu_BS"/>
</dbReference>
<feature type="domain" description="Plastocyanin-like" evidence="5">
    <location>
        <begin position="145"/>
        <end position="296"/>
    </location>
</feature>
<evidence type="ECO:0000259" key="5">
    <source>
        <dbReference type="Pfam" id="PF00394"/>
    </source>
</evidence>
<evidence type="ECO:0000259" key="7">
    <source>
        <dbReference type="Pfam" id="PF07732"/>
    </source>
</evidence>
<evidence type="ECO:0000256" key="1">
    <source>
        <dbReference type="ARBA" id="ARBA00010609"/>
    </source>
</evidence>